<evidence type="ECO:0000313" key="9">
    <source>
        <dbReference type="EMBL" id="SDY86292.1"/>
    </source>
</evidence>
<evidence type="ECO:0000256" key="3">
    <source>
        <dbReference type="ARBA" id="ARBA00022960"/>
    </source>
</evidence>
<comment type="similarity">
    <text evidence="1 5">Belongs to the MreC family.</text>
</comment>
<proteinExistence type="inferred from homology"/>
<evidence type="ECO:0000256" key="1">
    <source>
        <dbReference type="ARBA" id="ARBA00009369"/>
    </source>
</evidence>
<keyword evidence="10" id="KW-1185">Reference proteome</keyword>
<feature type="domain" description="Rod shape-determining protein MreC beta-barrel core" evidence="8">
    <location>
        <begin position="149"/>
        <end position="294"/>
    </location>
</feature>
<keyword evidence="7" id="KW-0812">Transmembrane</keyword>
<keyword evidence="3 5" id="KW-0133">Cell shape</keyword>
<keyword evidence="7" id="KW-0472">Membrane</keyword>
<name>A0A1H3NBP3_9FIRM</name>
<reference evidence="9 10" key="1">
    <citation type="submission" date="2016-10" db="EMBL/GenBank/DDBJ databases">
        <authorList>
            <person name="de Groot N.N."/>
        </authorList>
    </citation>
    <scope>NUCLEOTIDE SEQUENCE [LARGE SCALE GENOMIC DNA]</scope>
    <source>
        <strain evidence="9 10">APO</strain>
    </source>
</reference>
<dbReference type="Proteomes" id="UP000199230">
    <property type="component" value="Unassembled WGS sequence"/>
</dbReference>
<evidence type="ECO:0000256" key="7">
    <source>
        <dbReference type="SAM" id="Phobius"/>
    </source>
</evidence>
<feature type="transmembrane region" description="Helical" evidence="7">
    <location>
        <begin position="32"/>
        <end position="50"/>
    </location>
</feature>
<dbReference type="GO" id="GO:0005886">
    <property type="term" value="C:plasma membrane"/>
    <property type="evidence" value="ECO:0007669"/>
    <property type="project" value="TreeGrafter"/>
</dbReference>
<dbReference type="RefSeq" id="WP_093313038.1">
    <property type="nucleotide sequence ID" value="NZ_FNPV01000005.1"/>
</dbReference>
<dbReference type="Gene3D" id="2.40.10.340">
    <property type="entry name" value="Rod shape-determining protein MreC, domain 1"/>
    <property type="match status" value="1"/>
</dbReference>
<dbReference type="InterPro" id="IPR042177">
    <property type="entry name" value="Cell/Rod_1"/>
</dbReference>
<evidence type="ECO:0000256" key="5">
    <source>
        <dbReference type="PIRNR" id="PIRNR038471"/>
    </source>
</evidence>
<keyword evidence="7" id="KW-1133">Transmembrane helix</keyword>
<dbReference type="PANTHER" id="PTHR34138">
    <property type="entry name" value="CELL SHAPE-DETERMINING PROTEIN MREC"/>
    <property type="match status" value="1"/>
</dbReference>
<comment type="function">
    <text evidence="5">Involved in formation and maintenance of cell shape.</text>
</comment>
<dbReference type="Gene3D" id="2.40.10.350">
    <property type="entry name" value="Rod shape-determining protein MreC, domain 2"/>
    <property type="match status" value="1"/>
</dbReference>
<dbReference type="InterPro" id="IPR042175">
    <property type="entry name" value="Cell/Rod_MreC_2"/>
</dbReference>
<organism evidence="9 10">
    <name type="scientific">Tindallia californiensis</name>
    <dbReference type="NCBI Taxonomy" id="159292"/>
    <lineage>
        <taxon>Bacteria</taxon>
        <taxon>Bacillati</taxon>
        <taxon>Bacillota</taxon>
        <taxon>Clostridia</taxon>
        <taxon>Peptostreptococcales</taxon>
        <taxon>Tindalliaceae</taxon>
        <taxon>Tindallia</taxon>
    </lineage>
</organism>
<sequence>MKVILKPALVHIITRMNRDGEKMINMNERNKVPIFIAITVIVLIMIIGFTSQQRERLTPVERFVGDVFMPVQRLVSKTYFTIEEQVRTVVRSGTIKNENHDLRREIEKYQSELVEIQLKKDELHELRELKQTLNSIDRVNVSDPITANVIGSSDGNWFQMFTIDAGESKGVGVNSVVIGSGGLIGRVYETGNHWSKVISIIDNSSSVSFQILRNSDLQGIVSGSIDNTLSGYLFDPEADIVVGDRLITSGIGLYPKGIVIGEIKEITTSSDQLLQNIEVKPAVNFNRMDKVMVINPKTYLE</sequence>
<protein>
    <recommendedName>
        <fullName evidence="2 5">Cell shape-determining protein MreC</fullName>
    </recommendedName>
    <alternativeName>
        <fullName evidence="4 5">Cell shape protein MreC</fullName>
    </alternativeName>
</protein>
<evidence type="ECO:0000256" key="6">
    <source>
        <dbReference type="SAM" id="Coils"/>
    </source>
</evidence>
<dbReference type="PIRSF" id="PIRSF038471">
    <property type="entry name" value="MreC"/>
    <property type="match status" value="1"/>
</dbReference>
<gene>
    <name evidence="9" type="ORF">SAMN05192546_10546</name>
</gene>
<evidence type="ECO:0000256" key="2">
    <source>
        <dbReference type="ARBA" id="ARBA00013855"/>
    </source>
</evidence>
<dbReference type="STRING" id="159292.SAMN05192546_10546"/>
<feature type="coiled-coil region" evidence="6">
    <location>
        <begin position="92"/>
        <end position="126"/>
    </location>
</feature>
<evidence type="ECO:0000259" key="8">
    <source>
        <dbReference type="Pfam" id="PF04085"/>
    </source>
</evidence>
<dbReference type="InterPro" id="IPR055342">
    <property type="entry name" value="MreC_beta-barrel_core"/>
</dbReference>
<dbReference type="GO" id="GO:0008360">
    <property type="term" value="P:regulation of cell shape"/>
    <property type="evidence" value="ECO:0007669"/>
    <property type="project" value="UniProtKB-KW"/>
</dbReference>
<dbReference type="PANTHER" id="PTHR34138:SF1">
    <property type="entry name" value="CELL SHAPE-DETERMINING PROTEIN MREC"/>
    <property type="match status" value="1"/>
</dbReference>
<dbReference type="Pfam" id="PF04085">
    <property type="entry name" value="MreC"/>
    <property type="match status" value="1"/>
</dbReference>
<dbReference type="EMBL" id="FNPV01000005">
    <property type="protein sequence ID" value="SDY86292.1"/>
    <property type="molecule type" value="Genomic_DNA"/>
</dbReference>
<accession>A0A1H3NBP3</accession>
<dbReference type="AlphaFoldDB" id="A0A1H3NBP3"/>
<dbReference type="NCBIfam" id="TIGR00219">
    <property type="entry name" value="mreC"/>
    <property type="match status" value="1"/>
</dbReference>
<keyword evidence="6" id="KW-0175">Coiled coil</keyword>
<dbReference type="OrthoDB" id="9792313at2"/>
<dbReference type="InterPro" id="IPR007221">
    <property type="entry name" value="MreC"/>
</dbReference>
<evidence type="ECO:0000256" key="4">
    <source>
        <dbReference type="ARBA" id="ARBA00032089"/>
    </source>
</evidence>
<evidence type="ECO:0000313" key="10">
    <source>
        <dbReference type="Proteomes" id="UP000199230"/>
    </source>
</evidence>